<sequence length="209" mass="22764">MSDFDDVHPAQPTGPRALDLAGLKALAHPLRVQIIDALSTYGASTASGLAERLRESSGATSYHLRQLEKHGFVREVEGKGTERERWWERVPGGIAVMVEQIGDSPAARSAAELVTREFQRSRESALQDFIVNGYSTLSPEWMTAATVSSANLRLTAEQLAALVGELEGTFHAALERYRDLDEPGARPVQVHFNAFPVVDGTETATPQNP</sequence>
<dbReference type="RefSeq" id="WP_163473582.1">
    <property type="nucleotide sequence ID" value="NZ_JAAGWZ010000002.1"/>
</dbReference>
<dbReference type="InterPro" id="IPR011991">
    <property type="entry name" value="ArsR-like_HTH"/>
</dbReference>
<gene>
    <name evidence="5" type="ORF">G3T37_10080</name>
</gene>
<dbReference type="Gene3D" id="1.10.10.10">
    <property type="entry name" value="Winged helix-like DNA-binding domain superfamily/Winged helix DNA-binding domain"/>
    <property type="match status" value="1"/>
</dbReference>
<dbReference type="Proteomes" id="UP000479756">
    <property type="component" value="Unassembled WGS sequence"/>
</dbReference>
<dbReference type="EMBL" id="JAAGWZ010000002">
    <property type="protein sequence ID" value="NEM91704.1"/>
    <property type="molecule type" value="Genomic_DNA"/>
</dbReference>
<reference evidence="5 6" key="1">
    <citation type="journal article" date="2014" name="Int. J. Syst. Evol. Microbiol.">
        <title>Description of Galbitalea soli gen. nov., sp. nov., and Frondihabitans sucicola sp. nov.</title>
        <authorList>
            <person name="Kim S.J."/>
            <person name="Lim J.M."/>
            <person name="Ahn J.H."/>
            <person name="Weon H.Y."/>
            <person name="Hamada M."/>
            <person name="Suzuki K."/>
            <person name="Ahn T.Y."/>
            <person name="Kwon S.W."/>
        </authorList>
    </citation>
    <scope>NUCLEOTIDE SEQUENCE [LARGE SCALE GENOMIC DNA]</scope>
    <source>
        <strain evidence="5 6">NBRC 108727</strain>
    </source>
</reference>
<dbReference type="GO" id="GO:0003677">
    <property type="term" value="F:DNA binding"/>
    <property type="evidence" value="ECO:0007669"/>
    <property type="project" value="UniProtKB-KW"/>
</dbReference>
<evidence type="ECO:0000313" key="6">
    <source>
        <dbReference type="Proteomes" id="UP000479756"/>
    </source>
</evidence>
<dbReference type="PANTHER" id="PTHR33154">
    <property type="entry name" value="TRANSCRIPTIONAL REGULATOR, ARSR FAMILY"/>
    <property type="match status" value="1"/>
</dbReference>
<keyword evidence="6" id="KW-1185">Reference proteome</keyword>
<dbReference type="AlphaFoldDB" id="A0A7C9TS11"/>
<dbReference type="SUPFAM" id="SSF46785">
    <property type="entry name" value="Winged helix' DNA-binding domain"/>
    <property type="match status" value="1"/>
</dbReference>
<dbReference type="InterPro" id="IPR036390">
    <property type="entry name" value="WH_DNA-bd_sf"/>
</dbReference>
<accession>A0A7C9TS11</accession>
<dbReference type="PANTHER" id="PTHR33154:SF15">
    <property type="entry name" value="REGULATORY PROTEIN ARSR"/>
    <property type="match status" value="1"/>
</dbReference>
<comment type="caution">
    <text evidence="5">The sequence shown here is derived from an EMBL/GenBank/DDBJ whole genome shotgun (WGS) entry which is preliminary data.</text>
</comment>
<dbReference type="PRINTS" id="PR00778">
    <property type="entry name" value="HTHARSR"/>
</dbReference>
<evidence type="ECO:0000256" key="1">
    <source>
        <dbReference type="ARBA" id="ARBA00023015"/>
    </source>
</evidence>
<evidence type="ECO:0000313" key="5">
    <source>
        <dbReference type="EMBL" id="NEM91704.1"/>
    </source>
</evidence>
<evidence type="ECO:0000256" key="2">
    <source>
        <dbReference type="ARBA" id="ARBA00023125"/>
    </source>
</evidence>
<name>A0A7C9TS11_9MICO</name>
<dbReference type="CDD" id="cd00090">
    <property type="entry name" value="HTH_ARSR"/>
    <property type="match status" value="1"/>
</dbReference>
<keyword evidence="3" id="KW-0804">Transcription</keyword>
<proteinExistence type="predicted"/>
<organism evidence="5 6">
    <name type="scientific">Galbitalea soli</name>
    <dbReference type="NCBI Taxonomy" id="1268042"/>
    <lineage>
        <taxon>Bacteria</taxon>
        <taxon>Bacillati</taxon>
        <taxon>Actinomycetota</taxon>
        <taxon>Actinomycetes</taxon>
        <taxon>Micrococcales</taxon>
        <taxon>Microbacteriaceae</taxon>
        <taxon>Galbitalea</taxon>
    </lineage>
</organism>
<protein>
    <submittedName>
        <fullName evidence="5">Helix-turn-helix transcriptional regulator</fullName>
    </submittedName>
</protein>
<keyword evidence="2" id="KW-0238">DNA-binding</keyword>
<dbReference type="SMART" id="SM00418">
    <property type="entry name" value="HTH_ARSR"/>
    <property type="match status" value="1"/>
</dbReference>
<dbReference type="InterPro" id="IPR051081">
    <property type="entry name" value="HTH_MetalResp_TranReg"/>
</dbReference>
<evidence type="ECO:0000259" key="4">
    <source>
        <dbReference type="SMART" id="SM00418"/>
    </source>
</evidence>
<dbReference type="InterPro" id="IPR001845">
    <property type="entry name" value="HTH_ArsR_DNA-bd_dom"/>
</dbReference>
<feature type="domain" description="HTH arsR-type" evidence="4">
    <location>
        <begin position="21"/>
        <end position="115"/>
    </location>
</feature>
<evidence type="ECO:0000256" key="3">
    <source>
        <dbReference type="ARBA" id="ARBA00023163"/>
    </source>
</evidence>
<keyword evidence="1" id="KW-0805">Transcription regulation</keyword>
<dbReference type="InterPro" id="IPR036388">
    <property type="entry name" value="WH-like_DNA-bd_sf"/>
</dbReference>
<dbReference type="GO" id="GO:0003700">
    <property type="term" value="F:DNA-binding transcription factor activity"/>
    <property type="evidence" value="ECO:0007669"/>
    <property type="project" value="InterPro"/>
</dbReference>
<dbReference type="Pfam" id="PF12840">
    <property type="entry name" value="HTH_20"/>
    <property type="match status" value="1"/>
</dbReference>